<dbReference type="Proteomes" id="UP000237000">
    <property type="component" value="Unassembled WGS sequence"/>
</dbReference>
<dbReference type="InterPro" id="IPR036312">
    <property type="entry name" value="Bifun_inhib/LTP/seed_sf"/>
</dbReference>
<dbReference type="SMART" id="SM00499">
    <property type="entry name" value="AAI"/>
    <property type="match status" value="1"/>
</dbReference>
<name>A0A2P5FJS0_TREOI</name>
<keyword evidence="4 6" id="KW-0446">Lipid-binding</keyword>
<accession>A0A2P5FJS0</accession>
<keyword evidence="5" id="KW-1015">Disulfide bond</keyword>
<dbReference type="CDD" id="cd01960">
    <property type="entry name" value="nsLTP1"/>
    <property type="match status" value="1"/>
</dbReference>
<dbReference type="STRING" id="63057.A0A2P5FJS0"/>
<dbReference type="InterPro" id="IPR000528">
    <property type="entry name" value="Plant_nsLTP"/>
</dbReference>
<evidence type="ECO:0000256" key="6">
    <source>
        <dbReference type="RuleBase" id="RU000628"/>
    </source>
</evidence>
<evidence type="ECO:0000256" key="1">
    <source>
        <dbReference type="ARBA" id="ARBA00003211"/>
    </source>
</evidence>
<feature type="signal peptide" evidence="7">
    <location>
        <begin position="1"/>
        <end position="27"/>
    </location>
</feature>
<sequence>MLRQTVQVLMLSAIILLLSSSAILTGAQPNMVLTPAAPSQPDQPSCNKVVNELSPCLPYVRGREDKPSKSCCDGAKQLNDEAKSKQDKQAACECIKKVLNTLPDVDTSRISSLPKECGISFNLPPIDRNFDCST</sequence>
<reference evidence="10" key="1">
    <citation type="submission" date="2016-06" db="EMBL/GenBank/DDBJ databases">
        <title>Parallel loss of symbiosis genes in relatives of nitrogen-fixing non-legume Parasponia.</title>
        <authorList>
            <person name="Van Velzen R."/>
            <person name="Holmer R."/>
            <person name="Bu F."/>
            <person name="Rutten L."/>
            <person name="Van Zeijl A."/>
            <person name="Liu W."/>
            <person name="Santuari L."/>
            <person name="Cao Q."/>
            <person name="Sharma T."/>
            <person name="Shen D."/>
            <person name="Roswanjaya Y."/>
            <person name="Wardhani T."/>
            <person name="Kalhor M.S."/>
            <person name="Jansen J."/>
            <person name="Van den Hoogen J."/>
            <person name="Gungor B."/>
            <person name="Hartog M."/>
            <person name="Hontelez J."/>
            <person name="Verver J."/>
            <person name="Yang W.-C."/>
            <person name="Schijlen E."/>
            <person name="Repin R."/>
            <person name="Schilthuizen M."/>
            <person name="Schranz E."/>
            <person name="Heidstra R."/>
            <person name="Miyata K."/>
            <person name="Fedorova E."/>
            <person name="Kohlen W."/>
            <person name="Bisseling T."/>
            <person name="Smit S."/>
            <person name="Geurts R."/>
        </authorList>
    </citation>
    <scope>NUCLEOTIDE SEQUENCE [LARGE SCALE GENOMIC DNA]</scope>
    <source>
        <strain evidence="10">cv. RG33-2</strain>
    </source>
</reference>
<comment type="similarity">
    <text evidence="2 6">Belongs to the plant LTP family.</text>
</comment>
<dbReference type="InterPro" id="IPR016140">
    <property type="entry name" value="Bifunc_inhib/LTP/seed_store"/>
</dbReference>
<dbReference type="SUPFAM" id="SSF47699">
    <property type="entry name" value="Bifunctional inhibitor/lipid-transfer protein/seed storage 2S albumin"/>
    <property type="match status" value="1"/>
</dbReference>
<comment type="caution">
    <text evidence="9">The sequence shown here is derived from an EMBL/GenBank/DDBJ whole genome shotgun (WGS) entry which is preliminary data.</text>
</comment>
<dbReference type="GO" id="GO:0006869">
    <property type="term" value="P:lipid transport"/>
    <property type="evidence" value="ECO:0007669"/>
    <property type="project" value="InterPro"/>
</dbReference>
<evidence type="ECO:0000313" key="9">
    <source>
        <dbReference type="EMBL" id="PON98024.1"/>
    </source>
</evidence>
<evidence type="ECO:0000256" key="7">
    <source>
        <dbReference type="SAM" id="SignalP"/>
    </source>
</evidence>
<dbReference type="PRINTS" id="PR00382">
    <property type="entry name" value="LIPIDTRNSFER"/>
</dbReference>
<keyword evidence="7" id="KW-0732">Signal</keyword>
<feature type="domain" description="Bifunctional inhibitor/plant lipid transfer protein/seed storage helical" evidence="8">
    <location>
        <begin position="46"/>
        <end position="132"/>
    </location>
</feature>
<keyword evidence="3 6" id="KW-0813">Transport</keyword>
<evidence type="ECO:0000256" key="3">
    <source>
        <dbReference type="ARBA" id="ARBA00022448"/>
    </source>
</evidence>
<dbReference type="OrthoDB" id="1862539at2759"/>
<protein>
    <recommendedName>
        <fullName evidence="6">Non-specific lipid-transfer protein</fullName>
    </recommendedName>
</protein>
<organism evidence="9 10">
    <name type="scientific">Trema orientale</name>
    <name type="common">Charcoal tree</name>
    <name type="synonym">Celtis orientalis</name>
    <dbReference type="NCBI Taxonomy" id="63057"/>
    <lineage>
        <taxon>Eukaryota</taxon>
        <taxon>Viridiplantae</taxon>
        <taxon>Streptophyta</taxon>
        <taxon>Embryophyta</taxon>
        <taxon>Tracheophyta</taxon>
        <taxon>Spermatophyta</taxon>
        <taxon>Magnoliopsida</taxon>
        <taxon>eudicotyledons</taxon>
        <taxon>Gunneridae</taxon>
        <taxon>Pentapetalae</taxon>
        <taxon>rosids</taxon>
        <taxon>fabids</taxon>
        <taxon>Rosales</taxon>
        <taxon>Cannabaceae</taxon>
        <taxon>Trema</taxon>
    </lineage>
</organism>
<evidence type="ECO:0000256" key="4">
    <source>
        <dbReference type="ARBA" id="ARBA00023121"/>
    </source>
</evidence>
<dbReference type="EMBL" id="JXTC01000027">
    <property type="protein sequence ID" value="PON98024.1"/>
    <property type="molecule type" value="Genomic_DNA"/>
</dbReference>
<dbReference type="Gene3D" id="1.10.110.10">
    <property type="entry name" value="Plant lipid-transfer and hydrophobic proteins"/>
    <property type="match status" value="1"/>
</dbReference>
<dbReference type="GO" id="GO:0008289">
    <property type="term" value="F:lipid binding"/>
    <property type="evidence" value="ECO:0007669"/>
    <property type="project" value="UniProtKB-KW"/>
</dbReference>
<gene>
    <name evidence="9" type="ORF">TorRG33x02_060980</name>
</gene>
<proteinExistence type="inferred from homology"/>
<evidence type="ECO:0000256" key="2">
    <source>
        <dbReference type="ARBA" id="ARBA00009748"/>
    </source>
</evidence>
<dbReference type="AlphaFoldDB" id="A0A2P5FJS0"/>
<dbReference type="PANTHER" id="PTHR33076">
    <property type="entry name" value="NON-SPECIFIC LIPID-TRANSFER PROTEIN 2-RELATED"/>
    <property type="match status" value="1"/>
</dbReference>
<dbReference type="InParanoid" id="A0A2P5FJS0"/>
<dbReference type="Pfam" id="PF00234">
    <property type="entry name" value="Tryp_alpha_amyl"/>
    <property type="match status" value="1"/>
</dbReference>
<keyword evidence="10" id="KW-1185">Reference proteome</keyword>
<evidence type="ECO:0000313" key="10">
    <source>
        <dbReference type="Proteomes" id="UP000237000"/>
    </source>
</evidence>
<comment type="function">
    <text evidence="1 6">Plant non-specific lipid-transfer proteins transfer phospholipids as well as galactolipids across membranes. May play a role in wax or cutin deposition in the cell walls of expanding epidermal cells and certain secretory tissues.</text>
</comment>
<evidence type="ECO:0000259" key="8">
    <source>
        <dbReference type="SMART" id="SM00499"/>
    </source>
</evidence>
<feature type="chain" id="PRO_5015154311" description="Non-specific lipid-transfer protein" evidence="7">
    <location>
        <begin position="28"/>
        <end position="134"/>
    </location>
</feature>
<evidence type="ECO:0000256" key="5">
    <source>
        <dbReference type="ARBA" id="ARBA00023157"/>
    </source>
</evidence>